<evidence type="ECO:0000313" key="5">
    <source>
        <dbReference type="Proteomes" id="UP000824998"/>
    </source>
</evidence>
<dbReference type="Proteomes" id="UP000824998">
    <property type="component" value="Unassembled WGS sequence"/>
</dbReference>
<reference evidence="4" key="1">
    <citation type="journal article" date="2021" name="IMA Fungus">
        <title>Genomic characterization of three marine fungi, including Emericellopsis atlantica sp. nov. with signatures of a generalist lifestyle and marine biomass degradation.</title>
        <authorList>
            <person name="Hagestad O.C."/>
            <person name="Hou L."/>
            <person name="Andersen J.H."/>
            <person name="Hansen E.H."/>
            <person name="Altermark B."/>
            <person name="Li C."/>
            <person name="Kuhnert E."/>
            <person name="Cox R.J."/>
            <person name="Crous P.W."/>
            <person name="Spatafora J.W."/>
            <person name="Lail K."/>
            <person name="Amirebrahimi M."/>
            <person name="Lipzen A."/>
            <person name="Pangilinan J."/>
            <person name="Andreopoulos W."/>
            <person name="Hayes R.D."/>
            <person name="Ng V."/>
            <person name="Grigoriev I.V."/>
            <person name="Jackson S.A."/>
            <person name="Sutton T.D.S."/>
            <person name="Dobson A.D.W."/>
            <person name="Rama T."/>
        </authorList>
    </citation>
    <scope>NUCLEOTIDE SEQUENCE</scope>
    <source>
        <strain evidence="4">TRa018bII</strain>
    </source>
</reference>
<dbReference type="Pfam" id="PF24883">
    <property type="entry name" value="NPHP3_N"/>
    <property type="match status" value="1"/>
</dbReference>
<dbReference type="EMBL" id="MU251639">
    <property type="protein sequence ID" value="KAG9230857.1"/>
    <property type="molecule type" value="Genomic_DNA"/>
</dbReference>
<proteinExistence type="predicted"/>
<keyword evidence="1" id="KW-0677">Repeat</keyword>
<keyword evidence="2" id="KW-0175">Coiled coil</keyword>
<evidence type="ECO:0000259" key="3">
    <source>
        <dbReference type="Pfam" id="PF24883"/>
    </source>
</evidence>
<dbReference type="InterPro" id="IPR056884">
    <property type="entry name" value="NPHP3-like_N"/>
</dbReference>
<organism evidence="4 5">
    <name type="scientific">Amylocarpus encephaloides</name>
    <dbReference type="NCBI Taxonomy" id="45428"/>
    <lineage>
        <taxon>Eukaryota</taxon>
        <taxon>Fungi</taxon>
        <taxon>Dikarya</taxon>
        <taxon>Ascomycota</taxon>
        <taxon>Pezizomycotina</taxon>
        <taxon>Leotiomycetes</taxon>
        <taxon>Helotiales</taxon>
        <taxon>Helotiales incertae sedis</taxon>
        <taxon>Amylocarpus</taxon>
    </lineage>
</organism>
<feature type="coiled-coil region" evidence="2">
    <location>
        <begin position="266"/>
        <end position="293"/>
    </location>
</feature>
<evidence type="ECO:0000256" key="1">
    <source>
        <dbReference type="ARBA" id="ARBA00022737"/>
    </source>
</evidence>
<dbReference type="OrthoDB" id="5389929at2759"/>
<dbReference type="AlphaFoldDB" id="A0A9P7YCD2"/>
<sequence length="555" mass="64246">MSSPKPSLECSEGLPEGRTTLTEAQKAELAVVKGKEIQLRKWFRARKDYSEEEEGALACQNFNKFADYWTNISVQAKNDFNRDRQWGWRKWARKYQSFGAGVLGFMRDWEPLINIVQGGGGGYGDMAIGTISLLFMASLMAMSLTYVASSKEKSEGYLSEAIDGIKDRMLGFSMYEDIYRDIDALEIDLRSKIVGAYISFVNLAIEATKYYKGGGKWRWIRSIRGPMMFKEMATEVEEQIIAIRLRCEDLLSKSVSEIKKGLLADVQSLDLKLGNLRDDNKELAAQINVLQQNTDSTILGSIHRAWGLGETIAPTRPDEVSTYRRILCENFEENYEQFWASHQRRNEFEKTRRYQDWKQSGSSKLFVLGGCTHISTLVQQYYCWLSPLLLDLIEQKQRDHEICAYYLLPVKRHTPLHDIIMSILFQLIKHRSFLLRDQDKMNHLIDLYQQYMLQTRLAHRQEALQELAVYVVKLFTSQETVYVLVDRLDMCEKEGRLALLDTLGCMIEGALCKLRVFVIIDWAYWSFELEDIDKTHSKHFILCVEKQGVIAEPDY</sequence>
<keyword evidence="5" id="KW-1185">Reference proteome</keyword>
<evidence type="ECO:0000256" key="2">
    <source>
        <dbReference type="SAM" id="Coils"/>
    </source>
</evidence>
<accession>A0A9P7YCD2</accession>
<protein>
    <recommendedName>
        <fullName evidence="3">Nephrocystin 3-like N-terminal domain-containing protein</fullName>
    </recommendedName>
</protein>
<comment type="caution">
    <text evidence="4">The sequence shown here is derived from an EMBL/GenBank/DDBJ whole genome shotgun (WGS) entry which is preliminary data.</text>
</comment>
<evidence type="ECO:0000313" key="4">
    <source>
        <dbReference type="EMBL" id="KAG9230857.1"/>
    </source>
</evidence>
<feature type="domain" description="Nephrocystin 3-like N-terminal" evidence="3">
    <location>
        <begin position="349"/>
        <end position="518"/>
    </location>
</feature>
<gene>
    <name evidence="4" type="ORF">BJ875DRAFT_518676</name>
</gene>
<name>A0A9P7YCD2_9HELO</name>